<feature type="region of interest" description="Disordered" evidence="3">
    <location>
        <begin position="208"/>
        <end position="341"/>
    </location>
</feature>
<feature type="domain" description="EVE" evidence="4">
    <location>
        <begin position="66"/>
        <end position="196"/>
    </location>
</feature>
<dbReference type="Proteomes" id="UP000006727">
    <property type="component" value="Chromosome 10"/>
</dbReference>
<dbReference type="GeneID" id="112287329"/>
<dbReference type="AlphaFoldDB" id="A0A2K1JYJ7"/>
<dbReference type="InterPro" id="IPR015947">
    <property type="entry name" value="PUA-like_sf"/>
</dbReference>
<gene>
    <name evidence="6" type="primary">LOC112287329</name>
    <name evidence="5" type="ORF">PHYPA_013718</name>
</gene>
<name>A0A2K1JYJ7_PHYPA</name>
<dbReference type="Gramene" id="Pp3c10_11040V3.1">
    <property type="protein sequence ID" value="PAC:32902597.CDS.1"/>
    <property type="gene ID" value="Pp3c10_11040"/>
</dbReference>
<evidence type="ECO:0000313" key="7">
    <source>
        <dbReference type="Proteomes" id="UP000006727"/>
    </source>
</evidence>
<dbReference type="Pfam" id="PF01878">
    <property type="entry name" value="EVE"/>
    <property type="match status" value="1"/>
</dbReference>
<dbReference type="SUPFAM" id="SSF88697">
    <property type="entry name" value="PUA domain-like"/>
    <property type="match status" value="1"/>
</dbReference>
<dbReference type="GO" id="GO:0005634">
    <property type="term" value="C:nucleus"/>
    <property type="evidence" value="ECO:0000318"/>
    <property type="project" value="GO_Central"/>
</dbReference>
<comment type="subcellular location">
    <subcellularLocation>
        <location evidence="1">Nucleus</location>
    </subcellularLocation>
</comment>
<reference evidence="5 7" key="2">
    <citation type="journal article" date="2018" name="Plant J.">
        <title>The Physcomitrella patens chromosome-scale assembly reveals moss genome structure and evolution.</title>
        <authorList>
            <person name="Lang D."/>
            <person name="Ullrich K.K."/>
            <person name="Murat F."/>
            <person name="Fuchs J."/>
            <person name="Jenkins J."/>
            <person name="Haas F.B."/>
            <person name="Piednoel M."/>
            <person name="Gundlach H."/>
            <person name="Van Bel M."/>
            <person name="Meyberg R."/>
            <person name="Vives C."/>
            <person name="Morata J."/>
            <person name="Symeonidi A."/>
            <person name="Hiss M."/>
            <person name="Muchero W."/>
            <person name="Kamisugi Y."/>
            <person name="Saleh O."/>
            <person name="Blanc G."/>
            <person name="Decker E.L."/>
            <person name="van Gessel N."/>
            <person name="Grimwood J."/>
            <person name="Hayes R.D."/>
            <person name="Graham S.W."/>
            <person name="Gunter L.E."/>
            <person name="McDaniel S.F."/>
            <person name="Hoernstein S.N.W."/>
            <person name="Larsson A."/>
            <person name="Li F.W."/>
            <person name="Perroud P.F."/>
            <person name="Phillips J."/>
            <person name="Ranjan P."/>
            <person name="Rokshar D.S."/>
            <person name="Rothfels C.J."/>
            <person name="Schneider L."/>
            <person name="Shu S."/>
            <person name="Stevenson D.W."/>
            <person name="Thummler F."/>
            <person name="Tillich M."/>
            <person name="Villarreal Aguilar J.C."/>
            <person name="Widiez T."/>
            <person name="Wong G.K."/>
            <person name="Wymore A."/>
            <person name="Zhang Y."/>
            <person name="Zimmer A.D."/>
            <person name="Quatrano R.S."/>
            <person name="Mayer K.F.X."/>
            <person name="Goodstein D."/>
            <person name="Casacuberta J.M."/>
            <person name="Vandepoele K."/>
            <person name="Reski R."/>
            <person name="Cuming A.C."/>
            <person name="Tuskan G.A."/>
            <person name="Maumus F."/>
            <person name="Salse J."/>
            <person name="Schmutz J."/>
            <person name="Rensing S.A."/>
        </authorList>
    </citation>
    <scope>NUCLEOTIDE SEQUENCE [LARGE SCALE GENOMIC DNA]</scope>
    <source>
        <strain evidence="6 7">cv. Gransden 2004</strain>
    </source>
</reference>
<accession>A0A2K1JYJ7</accession>
<proteinExistence type="predicted"/>
<organism evidence="5">
    <name type="scientific">Physcomitrium patens</name>
    <name type="common">Spreading-leaved earth moss</name>
    <name type="synonym">Physcomitrella patens</name>
    <dbReference type="NCBI Taxonomy" id="3218"/>
    <lineage>
        <taxon>Eukaryota</taxon>
        <taxon>Viridiplantae</taxon>
        <taxon>Streptophyta</taxon>
        <taxon>Embryophyta</taxon>
        <taxon>Bryophyta</taxon>
        <taxon>Bryophytina</taxon>
        <taxon>Bryopsida</taxon>
        <taxon>Funariidae</taxon>
        <taxon>Funariales</taxon>
        <taxon>Funariaceae</taxon>
        <taxon>Physcomitrium</taxon>
    </lineage>
</organism>
<dbReference type="Gramene" id="Pp3c10_11040V3.2">
    <property type="protein sequence ID" value="PAC:32902598.CDS.1"/>
    <property type="gene ID" value="Pp3c10_11040"/>
</dbReference>
<dbReference type="InterPro" id="IPR047197">
    <property type="entry name" value="THYN1-like_EVE"/>
</dbReference>
<dbReference type="PANTHER" id="PTHR14087:SF8">
    <property type="entry name" value="OS03G0676100 PROTEIN"/>
    <property type="match status" value="1"/>
</dbReference>
<evidence type="ECO:0000256" key="3">
    <source>
        <dbReference type="SAM" id="MobiDB-lite"/>
    </source>
</evidence>
<keyword evidence="7" id="KW-1185">Reference proteome</keyword>
<dbReference type="OrthoDB" id="41445at2759"/>
<feature type="compositionally biased region" description="Polar residues" evidence="3">
    <location>
        <begin position="209"/>
        <end position="218"/>
    </location>
</feature>
<sequence length="341" mass="37977">MTSISQSRCFISCTSLRVKHRISQPFRTNFRFEFFFRTHPKPISITPAALRRESDVAREFQESMGYWLLKTEPGEWGWADQEKNGGISNWDGVRNALAQKHLRSMQLGDHAFFYHSGKGPSVVGVVEVVKVAYPDNTDESGKSCMVDVRALAALPKPVPLSAIKNVEELRDWILLRQSRLSVMPVSPDEWQRVCELGNLSPPPCLVSGVNGSVSNTQPAEPKKANPKRRSGVEEKGDAVMMAKKKTGKVSAEVEAEPKKRARRLPPNSSNGIPTPVAVDLESVKSKDQPSQLELSPVAELKTYRRSSRSNVETTTSAPTLPKPIQELPRGRKKLPRDKITE</sequence>
<dbReference type="EnsemblPlants" id="Pp3c10_11040V3.2">
    <property type="protein sequence ID" value="PAC:32902598.CDS.1"/>
    <property type="gene ID" value="Pp3c10_11040"/>
</dbReference>
<dbReference type="EMBL" id="ABEU02000010">
    <property type="protein sequence ID" value="PNR46599.1"/>
    <property type="molecule type" value="Genomic_DNA"/>
</dbReference>
<protein>
    <recommendedName>
        <fullName evidence="4">EVE domain-containing protein</fullName>
    </recommendedName>
</protein>
<evidence type="ECO:0000256" key="2">
    <source>
        <dbReference type="ARBA" id="ARBA00023242"/>
    </source>
</evidence>
<dbReference type="PANTHER" id="PTHR14087">
    <property type="entry name" value="THYMOCYTE NUCLEAR PROTEIN 1"/>
    <property type="match status" value="1"/>
</dbReference>
<dbReference type="RefSeq" id="XP_024385998.1">
    <property type="nucleotide sequence ID" value="XM_024530230.2"/>
</dbReference>
<evidence type="ECO:0000313" key="6">
    <source>
        <dbReference type="EnsemblPlants" id="PAC:32902597.CDS.1"/>
    </source>
</evidence>
<dbReference type="KEGG" id="ppp:112287329"/>
<evidence type="ECO:0000313" key="5">
    <source>
        <dbReference type="EMBL" id="PNR46599.1"/>
    </source>
</evidence>
<dbReference type="CDD" id="cd21133">
    <property type="entry name" value="EVE"/>
    <property type="match status" value="1"/>
</dbReference>
<dbReference type="Gene3D" id="3.10.590.10">
    <property type="entry name" value="ph1033 like domains"/>
    <property type="match status" value="1"/>
</dbReference>
<evidence type="ECO:0000256" key="1">
    <source>
        <dbReference type="ARBA" id="ARBA00004123"/>
    </source>
</evidence>
<dbReference type="InterPro" id="IPR052181">
    <property type="entry name" value="5hmC_binding"/>
</dbReference>
<evidence type="ECO:0000259" key="4">
    <source>
        <dbReference type="Pfam" id="PF01878"/>
    </source>
</evidence>
<keyword evidence="2" id="KW-0539">Nucleus</keyword>
<reference evidence="5 7" key="1">
    <citation type="journal article" date="2008" name="Science">
        <title>The Physcomitrella genome reveals evolutionary insights into the conquest of land by plants.</title>
        <authorList>
            <person name="Rensing S."/>
            <person name="Lang D."/>
            <person name="Zimmer A."/>
            <person name="Terry A."/>
            <person name="Salamov A."/>
            <person name="Shapiro H."/>
            <person name="Nishiyama T."/>
            <person name="Perroud P.-F."/>
            <person name="Lindquist E."/>
            <person name="Kamisugi Y."/>
            <person name="Tanahashi T."/>
            <person name="Sakakibara K."/>
            <person name="Fujita T."/>
            <person name="Oishi K."/>
            <person name="Shin-I T."/>
            <person name="Kuroki Y."/>
            <person name="Toyoda A."/>
            <person name="Suzuki Y."/>
            <person name="Hashimoto A."/>
            <person name="Yamaguchi K."/>
            <person name="Sugano A."/>
            <person name="Kohara Y."/>
            <person name="Fujiyama A."/>
            <person name="Anterola A."/>
            <person name="Aoki S."/>
            <person name="Ashton N."/>
            <person name="Barbazuk W.B."/>
            <person name="Barker E."/>
            <person name="Bennetzen J."/>
            <person name="Bezanilla M."/>
            <person name="Blankenship R."/>
            <person name="Cho S.H."/>
            <person name="Dutcher S."/>
            <person name="Estelle M."/>
            <person name="Fawcett J.A."/>
            <person name="Gundlach H."/>
            <person name="Hanada K."/>
            <person name="Heyl A."/>
            <person name="Hicks K.A."/>
            <person name="Hugh J."/>
            <person name="Lohr M."/>
            <person name="Mayer K."/>
            <person name="Melkozernov A."/>
            <person name="Murata T."/>
            <person name="Nelson D."/>
            <person name="Pils B."/>
            <person name="Prigge M."/>
            <person name="Reiss B."/>
            <person name="Renner T."/>
            <person name="Rombauts S."/>
            <person name="Rushton P."/>
            <person name="Sanderfoot A."/>
            <person name="Schween G."/>
            <person name="Shiu S.-H."/>
            <person name="Stueber K."/>
            <person name="Theodoulou F.L."/>
            <person name="Tu H."/>
            <person name="Van de Peer Y."/>
            <person name="Verrier P.J."/>
            <person name="Waters E."/>
            <person name="Wood A."/>
            <person name="Yang L."/>
            <person name="Cove D."/>
            <person name="Cuming A."/>
            <person name="Hasebe M."/>
            <person name="Lucas S."/>
            <person name="Mishler D.B."/>
            <person name="Reski R."/>
            <person name="Grigoriev I."/>
            <person name="Quatrano R.S."/>
            <person name="Boore J.L."/>
        </authorList>
    </citation>
    <scope>NUCLEOTIDE SEQUENCE [LARGE SCALE GENOMIC DNA]</scope>
    <source>
        <strain evidence="6 7">cv. Gransden 2004</strain>
    </source>
</reference>
<dbReference type="PaxDb" id="3218-PP1S120_99V6.1"/>
<feature type="compositionally biased region" description="Polar residues" evidence="3">
    <location>
        <begin position="308"/>
        <end position="318"/>
    </location>
</feature>
<dbReference type="InterPro" id="IPR002740">
    <property type="entry name" value="EVE_domain"/>
</dbReference>
<dbReference type="EnsemblPlants" id="Pp3c10_11040V3.1">
    <property type="protein sequence ID" value="PAC:32902597.CDS.1"/>
    <property type="gene ID" value="Pp3c10_11040"/>
</dbReference>
<dbReference type="STRING" id="3218.A0A2K1JYJ7"/>
<reference evidence="6" key="3">
    <citation type="submission" date="2020-12" db="UniProtKB">
        <authorList>
            <consortium name="EnsemblPlants"/>
        </authorList>
    </citation>
    <scope>IDENTIFICATION</scope>
</reference>